<sequence>MVKVTHRTVLQLAENDAAIVLKEDGTLEASMPEINSENVPENVLTGAAILYALNNPDICQLIFKNFAEQCKNNS</sequence>
<dbReference type="AlphaFoldDB" id="A0A8J7PMU1"/>
<gene>
    <name evidence="1" type="ORF">J0H12_06145</name>
</gene>
<dbReference type="EMBL" id="JAFKGL010000025">
    <property type="protein sequence ID" value="MBN9413483.1"/>
    <property type="molecule type" value="Genomic_DNA"/>
</dbReference>
<evidence type="ECO:0000313" key="1">
    <source>
        <dbReference type="EMBL" id="MBN9413483.1"/>
    </source>
</evidence>
<protein>
    <submittedName>
        <fullName evidence="1">Uncharacterized protein</fullName>
    </submittedName>
</protein>
<reference evidence="1" key="1">
    <citation type="submission" date="2021-02" db="EMBL/GenBank/DDBJ databases">
        <title>Thiocyanate and organic carbon inputs drive convergent selection for specific autotrophic Afipia and Thiobacillus strains within complex microbiomes.</title>
        <authorList>
            <person name="Huddy R.J."/>
            <person name="Sachdeva R."/>
            <person name="Kadzinga F."/>
            <person name="Kantor R.S."/>
            <person name="Harrison S.T.L."/>
            <person name="Banfield J.F."/>
        </authorList>
    </citation>
    <scope>NUCLEOTIDE SEQUENCE</scope>
    <source>
        <strain evidence="1">SCN18_10_11_15_R4_P_38_20</strain>
    </source>
</reference>
<name>A0A8J7PMU1_9PROT</name>
<proteinExistence type="predicted"/>
<comment type="caution">
    <text evidence="1">The sequence shown here is derived from an EMBL/GenBank/DDBJ whole genome shotgun (WGS) entry which is preliminary data.</text>
</comment>
<accession>A0A8J7PMU1</accession>
<organism evidence="1 2">
    <name type="scientific">Candidatus Paracaedimonas acanthamoebae</name>
    <dbReference type="NCBI Taxonomy" id="244581"/>
    <lineage>
        <taxon>Bacteria</taxon>
        <taxon>Pseudomonadati</taxon>
        <taxon>Pseudomonadota</taxon>
        <taxon>Alphaproteobacteria</taxon>
        <taxon>Holosporales</taxon>
        <taxon>Caedimonadaceae</taxon>
        <taxon>Candidatus Paracaedimonas</taxon>
    </lineage>
</organism>
<dbReference type="Proteomes" id="UP000664414">
    <property type="component" value="Unassembled WGS sequence"/>
</dbReference>
<evidence type="ECO:0000313" key="2">
    <source>
        <dbReference type="Proteomes" id="UP000664414"/>
    </source>
</evidence>